<dbReference type="InterPro" id="IPR026590">
    <property type="entry name" value="Ssirtuin_cat_dom"/>
</dbReference>
<organism evidence="6 7">
    <name type="scientific">Rhizoctonia solani AG-3 Rhs1AP</name>
    <dbReference type="NCBI Taxonomy" id="1086054"/>
    <lineage>
        <taxon>Eukaryota</taxon>
        <taxon>Fungi</taxon>
        <taxon>Dikarya</taxon>
        <taxon>Basidiomycota</taxon>
        <taxon>Agaricomycotina</taxon>
        <taxon>Agaricomycetes</taxon>
        <taxon>Cantharellales</taxon>
        <taxon>Ceratobasidiaceae</taxon>
        <taxon>Rhizoctonia</taxon>
    </lineage>
</organism>
<comment type="caution">
    <text evidence="6">The sequence shown here is derived from an EMBL/GenBank/DDBJ whole genome shotgun (WGS) entry which is preliminary data.</text>
</comment>
<comment type="caution">
    <text evidence="4">Lacks conserved residue(s) required for the propagation of feature annotation.</text>
</comment>
<reference evidence="7" key="1">
    <citation type="journal article" date="2014" name="Genome Announc.">
        <title>Draft genome sequence of the plant-pathogenic soil fungus Rhizoctonia solani anastomosis group 3 strain Rhs1AP.</title>
        <authorList>
            <person name="Cubeta M.A."/>
            <person name="Thomas E."/>
            <person name="Dean R.A."/>
            <person name="Jabaji S."/>
            <person name="Neate S.M."/>
            <person name="Tavantzis S."/>
            <person name="Toda T."/>
            <person name="Vilgalys R."/>
            <person name="Bharathan N."/>
            <person name="Fedorova-Abrams N."/>
            <person name="Pakala S.B."/>
            <person name="Pakala S.M."/>
            <person name="Zafar N."/>
            <person name="Joardar V."/>
            <person name="Losada L."/>
            <person name="Nierman W.C."/>
        </authorList>
    </citation>
    <scope>NUCLEOTIDE SEQUENCE [LARGE SCALE GENOMIC DNA]</scope>
    <source>
        <strain evidence="7">AG-3</strain>
    </source>
</reference>
<evidence type="ECO:0000259" key="5">
    <source>
        <dbReference type="PROSITE" id="PS50305"/>
    </source>
</evidence>
<feature type="domain" description="Deacetylase sirtuin-type" evidence="5">
    <location>
        <begin position="16"/>
        <end position="281"/>
    </location>
</feature>
<name>X8IZS3_9AGAM</name>
<evidence type="ECO:0000313" key="7">
    <source>
        <dbReference type="Proteomes" id="UP000030108"/>
    </source>
</evidence>
<proteinExistence type="predicted"/>
<protein>
    <recommendedName>
        <fullName evidence="5">Deacetylase sirtuin-type domain-containing protein</fullName>
    </recommendedName>
</protein>
<evidence type="ECO:0000313" key="6">
    <source>
        <dbReference type="EMBL" id="EUC54501.1"/>
    </source>
</evidence>
<feature type="non-terminal residue" evidence="6">
    <location>
        <position position="593"/>
    </location>
</feature>
<evidence type="ECO:0000256" key="4">
    <source>
        <dbReference type="PROSITE-ProRule" id="PRU00236"/>
    </source>
</evidence>
<dbReference type="Proteomes" id="UP000030108">
    <property type="component" value="Unassembled WGS sequence"/>
</dbReference>
<comment type="subcellular location">
    <subcellularLocation>
        <location evidence="1">Mitochondrion</location>
    </subcellularLocation>
</comment>
<accession>X8IZS3</accession>
<keyword evidence="2" id="KW-0520">NAD</keyword>
<dbReference type="InterPro" id="IPR029035">
    <property type="entry name" value="DHS-like_NAD/FAD-binding_dom"/>
</dbReference>
<evidence type="ECO:0000256" key="1">
    <source>
        <dbReference type="ARBA" id="ARBA00004173"/>
    </source>
</evidence>
<dbReference type="AlphaFoldDB" id="X8IZS3"/>
<dbReference type="SUPFAM" id="SSF52467">
    <property type="entry name" value="DHS-like NAD/FAD-binding domain"/>
    <property type="match status" value="1"/>
</dbReference>
<dbReference type="Gene3D" id="3.40.50.1220">
    <property type="entry name" value="TPP-binding domain"/>
    <property type="match status" value="1"/>
</dbReference>
<keyword evidence="3" id="KW-0496">Mitochondrion</keyword>
<dbReference type="EMBL" id="JATN01000322">
    <property type="protein sequence ID" value="EUC54501.1"/>
    <property type="molecule type" value="Genomic_DNA"/>
</dbReference>
<sequence length="593" mass="65676">MSAQTTAAASVQTLTPSDNPTRFSEVLATIARTQKMMILCGENVCLAEGLLPVGAPLSGQRAGQGVPNTLRGLLVECSPTTIPAEQLPADKLAALNLVMTRRRIAARSAPLTTFHDLLGQLFDQDRLVSCVTGSFDGVEERCRPGFSDRLVMLYGDNRQLRCYTKTSKERRKGTDATRALRPTVQFSLGAEMLIGEDRQEMKKTAEACQLLLIIGLSLKDTDILDLTRELGEVIRSKYGGVVYVNPLPLRGGQSTHDHIDFHLKVEPGVVVDGILSFLGEPNSESMLVDGEDHTADMWFDFWPVTKQLCAALSGRWKNNGWPCHIVTIKLETLDEQPNTLNNLAWEEQSFDVMAIYLTHGLSGEQGYQVGHQQTHRGAQLFDSTLKGWQALLNKARSKRAFLLCCGHPLRSPQLVREMQLWIDSSGALDSITGCLNQRLSPGFMVNVMCKMSTRLVEESEWMWEIMYEVWLTDSIARTHSDLLCIAPGRPAEMWLYAPFQSRPLGKPLPDLLQVCNCPKLVGGSADTPTGLAPRKQWKVTHQGKGGQPIREISVKATCSRCKQFWKLPSAGMVGDLKNMGGQYGVRVPYFVSE</sequence>
<dbReference type="PROSITE" id="PS50305">
    <property type="entry name" value="SIRTUIN"/>
    <property type="match status" value="1"/>
</dbReference>
<dbReference type="OrthoDB" id="3216305at2759"/>
<evidence type="ECO:0000256" key="2">
    <source>
        <dbReference type="ARBA" id="ARBA00023027"/>
    </source>
</evidence>
<evidence type="ECO:0000256" key="3">
    <source>
        <dbReference type="ARBA" id="ARBA00023128"/>
    </source>
</evidence>
<dbReference type="GO" id="GO:0005739">
    <property type="term" value="C:mitochondrion"/>
    <property type="evidence" value="ECO:0007669"/>
    <property type="project" value="UniProtKB-SubCell"/>
</dbReference>
<gene>
    <name evidence="6" type="ORF">RSOL_052980</name>
</gene>